<comment type="caution">
    <text evidence="14">The sequence shown here is derived from an EMBL/GenBank/DDBJ whole genome shotgun (WGS) entry which is preliminary data.</text>
</comment>
<keyword evidence="9 12" id="KW-0460">Magnesium</keyword>
<evidence type="ECO:0000256" key="11">
    <source>
        <dbReference type="ARBA" id="ARBA00030193"/>
    </source>
</evidence>
<evidence type="ECO:0000256" key="9">
    <source>
        <dbReference type="ARBA" id="ARBA00022842"/>
    </source>
</evidence>
<dbReference type="NCBIfam" id="TIGR01496">
    <property type="entry name" value="DHPS"/>
    <property type="match status" value="1"/>
</dbReference>
<dbReference type="PANTHER" id="PTHR20941:SF1">
    <property type="entry name" value="FOLIC ACID SYNTHESIS PROTEIN FOL1"/>
    <property type="match status" value="1"/>
</dbReference>
<dbReference type="AlphaFoldDB" id="A0A2W5A4N9"/>
<keyword evidence="7 12" id="KW-0808">Transferase</keyword>
<dbReference type="GO" id="GO:0046656">
    <property type="term" value="P:folic acid biosynthetic process"/>
    <property type="evidence" value="ECO:0007669"/>
    <property type="project" value="UniProtKB-KW"/>
</dbReference>
<evidence type="ECO:0000256" key="8">
    <source>
        <dbReference type="ARBA" id="ARBA00022723"/>
    </source>
</evidence>
<evidence type="ECO:0000259" key="13">
    <source>
        <dbReference type="PROSITE" id="PS50972"/>
    </source>
</evidence>
<comment type="pathway">
    <text evidence="3 12">Cofactor biosynthesis; tetrahydrofolate biosynthesis; 7,8-dihydrofolate from 2-amino-4-hydroxy-6-hydroxymethyl-7,8-dihydropteridine diphosphate and 4-aminobenzoate: step 1/2.</text>
</comment>
<keyword evidence="8 12" id="KW-0479">Metal-binding</keyword>
<dbReference type="PROSITE" id="PS00792">
    <property type="entry name" value="DHPS_1"/>
    <property type="match status" value="1"/>
</dbReference>
<dbReference type="PROSITE" id="PS50972">
    <property type="entry name" value="PTERIN_BINDING"/>
    <property type="match status" value="1"/>
</dbReference>
<dbReference type="PANTHER" id="PTHR20941">
    <property type="entry name" value="FOLATE SYNTHESIS PROTEINS"/>
    <property type="match status" value="1"/>
</dbReference>
<dbReference type="Pfam" id="PF00809">
    <property type="entry name" value="Pterin_bind"/>
    <property type="match status" value="1"/>
</dbReference>
<accession>A0A2W5A4N9</accession>
<dbReference type="GO" id="GO:0046872">
    <property type="term" value="F:metal ion binding"/>
    <property type="evidence" value="ECO:0007669"/>
    <property type="project" value="UniProtKB-KW"/>
</dbReference>
<evidence type="ECO:0000256" key="2">
    <source>
        <dbReference type="ARBA" id="ARBA00001946"/>
    </source>
</evidence>
<dbReference type="Proteomes" id="UP000249557">
    <property type="component" value="Unassembled WGS sequence"/>
</dbReference>
<dbReference type="GO" id="GO:0046654">
    <property type="term" value="P:tetrahydrofolate biosynthetic process"/>
    <property type="evidence" value="ECO:0007669"/>
    <property type="project" value="UniProtKB-UniPathway"/>
</dbReference>
<evidence type="ECO:0000256" key="4">
    <source>
        <dbReference type="ARBA" id="ARBA00009503"/>
    </source>
</evidence>
<name>A0A2W5A4N9_9BACT</name>
<proteinExistence type="inferred from homology"/>
<feature type="domain" description="Pterin-binding" evidence="13">
    <location>
        <begin position="38"/>
        <end position="291"/>
    </location>
</feature>
<dbReference type="PROSITE" id="PS00793">
    <property type="entry name" value="DHPS_2"/>
    <property type="match status" value="1"/>
</dbReference>
<evidence type="ECO:0000256" key="5">
    <source>
        <dbReference type="ARBA" id="ARBA00012458"/>
    </source>
</evidence>
<sequence>MDASAERGGAYVPGQGFAAGAGNRRSGGWLERIAMETSVIMGIVNVTPDSFSDGGRYFDPALAIAHGLRLRDEGADILDIGGESTRPGSDPVSVEEELARVVPVIKGLKQCGAILSIDTRRAAVMKAALAEGVRIVNDVSALTFDPDAMGVVADSGVDVCLMHMKGDPKTMQDAPHYDDVFTEVYEYLEDRVRACADAGIRLERIMIDPGIGFAKNLSHNLTLLNRIGEFRALGVRVMLGASRKRFIENICPGTAADDRLPGSLAACIAAYMQDIRHFRVHDVAETVQALAVYDRIRSA</sequence>
<protein>
    <recommendedName>
        <fullName evidence="6 12">Dihydropteroate synthase</fullName>
        <shortName evidence="12">DHPS</shortName>
        <ecNumber evidence="5 12">2.5.1.15</ecNumber>
    </recommendedName>
    <alternativeName>
        <fullName evidence="11 12">Dihydropteroate pyrophosphorylase</fullName>
    </alternativeName>
</protein>
<organism evidence="14 15">
    <name type="scientific">Micavibrio aeruginosavorus</name>
    <dbReference type="NCBI Taxonomy" id="349221"/>
    <lineage>
        <taxon>Bacteria</taxon>
        <taxon>Pseudomonadati</taxon>
        <taxon>Bdellovibrionota</taxon>
        <taxon>Bdellovibrionia</taxon>
        <taxon>Bdellovibrionales</taxon>
        <taxon>Pseudobdellovibrionaceae</taxon>
        <taxon>Micavibrio</taxon>
    </lineage>
</organism>
<dbReference type="CDD" id="cd00739">
    <property type="entry name" value="DHPS"/>
    <property type="match status" value="1"/>
</dbReference>
<dbReference type="EC" id="2.5.1.15" evidence="5 12"/>
<evidence type="ECO:0000256" key="3">
    <source>
        <dbReference type="ARBA" id="ARBA00004763"/>
    </source>
</evidence>
<dbReference type="GO" id="GO:0005829">
    <property type="term" value="C:cytosol"/>
    <property type="evidence" value="ECO:0007669"/>
    <property type="project" value="TreeGrafter"/>
</dbReference>
<evidence type="ECO:0000256" key="6">
    <source>
        <dbReference type="ARBA" id="ARBA00016919"/>
    </source>
</evidence>
<evidence type="ECO:0000256" key="7">
    <source>
        <dbReference type="ARBA" id="ARBA00022679"/>
    </source>
</evidence>
<dbReference type="Gene3D" id="3.20.20.20">
    <property type="entry name" value="Dihydropteroate synthase-like"/>
    <property type="match status" value="1"/>
</dbReference>
<gene>
    <name evidence="14" type="primary">folP</name>
    <name evidence="14" type="ORF">DI626_02185</name>
</gene>
<keyword evidence="10 12" id="KW-0289">Folate biosynthesis</keyword>
<comment type="similarity">
    <text evidence="4 12">Belongs to the DHPS family.</text>
</comment>
<reference evidence="14 15" key="1">
    <citation type="submission" date="2017-08" db="EMBL/GenBank/DDBJ databases">
        <title>Infants hospitalized years apart are colonized by the same room-sourced microbial strains.</title>
        <authorList>
            <person name="Brooks B."/>
            <person name="Olm M.R."/>
            <person name="Firek B.A."/>
            <person name="Baker R."/>
            <person name="Thomas B.C."/>
            <person name="Morowitz M.J."/>
            <person name="Banfield J.F."/>
        </authorList>
    </citation>
    <scope>NUCLEOTIDE SEQUENCE [LARGE SCALE GENOMIC DNA]</scope>
    <source>
        <strain evidence="14">S2_018_000_R2_104</strain>
    </source>
</reference>
<dbReference type="EMBL" id="QFNK01000023">
    <property type="protein sequence ID" value="PZO88257.1"/>
    <property type="molecule type" value="Genomic_DNA"/>
</dbReference>
<evidence type="ECO:0000256" key="12">
    <source>
        <dbReference type="RuleBase" id="RU361205"/>
    </source>
</evidence>
<comment type="function">
    <text evidence="12">Catalyzes the condensation of para-aminobenzoate (pABA) with 6-hydroxymethyl-7,8-dihydropterin diphosphate (DHPt-PP) to form 7,8-dihydropteroate (H2Pte), the immediate precursor of folate derivatives.</text>
</comment>
<dbReference type="InterPro" id="IPR011005">
    <property type="entry name" value="Dihydropteroate_synth-like_sf"/>
</dbReference>
<comment type="catalytic activity">
    <reaction evidence="1">
        <text>(7,8-dihydropterin-6-yl)methyl diphosphate + 4-aminobenzoate = 7,8-dihydropteroate + diphosphate</text>
        <dbReference type="Rhea" id="RHEA:19949"/>
        <dbReference type="ChEBI" id="CHEBI:17836"/>
        <dbReference type="ChEBI" id="CHEBI:17839"/>
        <dbReference type="ChEBI" id="CHEBI:33019"/>
        <dbReference type="ChEBI" id="CHEBI:72950"/>
        <dbReference type="EC" id="2.5.1.15"/>
    </reaction>
</comment>
<dbReference type="UniPathway" id="UPA00077">
    <property type="reaction ID" value="UER00156"/>
</dbReference>
<dbReference type="InterPro" id="IPR000489">
    <property type="entry name" value="Pterin-binding_dom"/>
</dbReference>
<comment type="cofactor">
    <cofactor evidence="2 12">
        <name>Mg(2+)</name>
        <dbReference type="ChEBI" id="CHEBI:18420"/>
    </cofactor>
</comment>
<dbReference type="InterPro" id="IPR045031">
    <property type="entry name" value="DHP_synth-like"/>
</dbReference>
<dbReference type="GO" id="GO:0004156">
    <property type="term" value="F:dihydropteroate synthase activity"/>
    <property type="evidence" value="ECO:0007669"/>
    <property type="project" value="UniProtKB-EC"/>
</dbReference>
<dbReference type="SUPFAM" id="SSF51717">
    <property type="entry name" value="Dihydropteroate synthetase-like"/>
    <property type="match status" value="1"/>
</dbReference>
<evidence type="ECO:0000256" key="10">
    <source>
        <dbReference type="ARBA" id="ARBA00022909"/>
    </source>
</evidence>
<evidence type="ECO:0000256" key="1">
    <source>
        <dbReference type="ARBA" id="ARBA00000012"/>
    </source>
</evidence>
<evidence type="ECO:0000313" key="15">
    <source>
        <dbReference type="Proteomes" id="UP000249557"/>
    </source>
</evidence>
<evidence type="ECO:0000313" key="14">
    <source>
        <dbReference type="EMBL" id="PZO88257.1"/>
    </source>
</evidence>
<dbReference type="InterPro" id="IPR006390">
    <property type="entry name" value="DHP_synth_dom"/>
</dbReference>
<dbReference type="FunFam" id="3.20.20.20:FF:000006">
    <property type="entry name" value="Dihydropteroate synthase"/>
    <property type="match status" value="1"/>
</dbReference>